<dbReference type="Gene3D" id="1.10.10.2010">
    <property type="match status" value="1"/>
</dbReference>
<dbReference type="PANTHER" id="PTHR23077">
    <property type="entry name" value="AAA-FAMILY ATPASE"/>
    <property type="match status" value="1"/>
</dbReference>
<dbReference type="InterPro" id="IPR027417">
    <property type="entry name" value="P-loop_NTPase"/>
</dbReference>
<gene>
    <name evidence="7" type="primary">LOC115224266</name>
</gene>
<accession>A0A6P7TPQ6</accession>
<dbReference type="InterPro" id="IPR031996">
    <property type="entry name" value="NVL2_nucleolin-bd"/>
</dbReference>
<name>A0A6P7TPQ6_9MOLL</name>
<dbReference type="AlphaFoldDB" id="A0A6P7TPQ6"/>
<dbReference type="SMART" id="SM00382">
    <property type="entry name" value="AAA"/>
    <property type="match status" value="2"/>
</dbReference>
<feature type="region of interest" description="Disordered" evidence="4">
    <location>
        <begin position="312"/>
        <end position="357"/>
    </location>
</feature>
<dbReference type="InterPro" id="IPR038100">
    <property type="entry name" value="NLV2_N_sf"/>
</dbReference>
<feature type="domain" description="AAA+ ATPase" evidence="5">
    <location>
        <begin position="400"/>
        <end position="540"/>
    </location>
</feature>
<dbReference type="PANTHER" id="PTHR23077:SF171">
    <property type="entry name" value="NUCLEAR VALOSIN-CONTAINING PROTEIN-LIKE"/>
    <property type="match status" value="1"/>
</dbReference>
<feature type="region of interest" description="Disordered" evidence="4">
    <location>
        <begin position="215"/>
        <end position="265"/>
    </location>
</feature>
<feature type="compositionally biased region" description="Low complexity" evidence="4">
    <location>
        <begin position="243"/>
        <end position="262"/>
    </location>
</feature>
<feature type="compositionally biased region" description="Basic and acidic residues" evidence="4">
    <location>
        <begin position="314"/>
        <end position="325"/>
    </location>
</feature>
<dbReference type="InterPro" id="IPR003960">
    <property type="entry name" value="ATPase_AAA_CS"/>
</dbReference>
<evidence type="ECO:0000256" key="3">
    <source>
        <dbReference type="ARBA" id="ARBA00022840"/>
    </source>
</evidence>
<evidence type="ECO:0000313" key="6">
    <source>
        <dbReference type="Proteomes" id="UP000515154"/>
    </source>
</evidence>
<dbReference type="CDD" id="cd19518">
    <property type="entry name" value="RecA-like_NVL_r1-like"/>
    <property type="match status" value="1"/>
</dbReference>
<feature type="compositionally biased region" description="Low complexity" evidence="4">
    <location>
        <begin position="185"/>
        <end position="202"/>
    </location>
</feature>
<dbReference type="Proteomes" id="UP000515154">
    <property type="component" value="Linkage group LG25"/>
</dbReference>
<feature type="compositionally biased region" description="Basic and acidic residues" evidence="4">
    <location>
        <begin position="339"/>
        <end position="357"/>
    </location>
</feature>
<dbReference type="FunFam" id="3.40.50.300:FF:000149">
    <property type="entry name" value="Nuclear valosin-containing protein-like"/>
    <property type="match status" value="1"/>
</dbReference>
<dbReference type="PROSITE" id="PS00674">
    <property type="entry name" value="AAA"/>
    <property type="match status" value="2"/>
</dbReference>
<dbReference type="RefSeq" id="XP_029650936.2">
    <property type="nucleotide sequence ID" value="XM_029795076.2"/>
</dbReference>
<dbReference type="SUPFAM" id="SSF52540">
    <property type="entry name" value="P-loop containing nucleoside triphosphate hydrolases"/>
    <property type="match status" value="2"/>
</dbReference>
<dbReference type="GO" id="GO:0003723">
    <property type="term" value="F:RNA binding"/>
    <property type="evidence" value="ECO:0007669"/>
    <property type="project" value="TreeGrafter"/>
</dbReference>
<dbReference type="GO" id="GO:0042254">
    <property type="term" value="P:ribosome biogenesis"/>
    <property type="evidence" value="ECO:0007669"/>
    <property type="project" value="TreeGrafter"/>
</dbReference>
<dbReference type="GO" id="GO:1990275">
    <property type="term" value="F:preribosome binding"/>
    <property type="evidence" value="ECO:0007669"/>
    <property type="project" value="TreeGrafter"/>
</dbReference>
<dbReference type="Gene3D" id="1.10.8.60">
    <property type="match status" value="2"/>
</dbReference>
<proteinExistence type="inferred from homology"/>
<evidence type="ECO:0000256" key="2">
    <source>
        <dbReference type="ARBA" id="ARBA00022741"/>
    </source>
</evidence>
<feature type="domain" description="AAA+ ATPase" evidence="5">
    <location>
        <begin position="738"/>
        <end position="875"/>
    </location>
</feature>
<reference evidence="7" key="1">
    <citation type="submission" date="2025-08" db="UniProtKB">
        <authorList>
            <consortium name="RefSeq"/>
        </authorList>
    </citation>
    <scope>IDENTIFICATION</scope>
</reference>
<dbReference type="InterPro" id="IPR003959">
    <property type="entry name" value="ATPase_AAA_core"/>
</dbReference>
<dbReference type="InterPro" id="IPR050168">
    <property type="entry name" value="AAA_ATPase_domain"/>
</dbReference>
<dbReference type="FunFam" id="3.40.50.300:FF:000600">
    <property type="entry name" value="Nuclear valosin-containing protein-like"/>
    <property type="match status" value="1"/>
</dbReference>
<keyword evidence="6" id="KW-1185">Reference proteome</keyword>
<dbReference type="GO" id="GO:0016887">
    <property type="term" value="F:ATP hydrolysis activity"/>
    <property type="evidence" value="ECO:0007669"/>
    <property type="project" value="InterPro"/>
</dbReference>
<dbReference type="KEGG" id="osn:115224266"/>
<dbReference type="GO" id="GO:0005634">
    <property type="term" value="C:nucleus"/>
    <property type="evidence" value="ECO:0007669"/>
    <property type="project" value="TreeGrafter"/>
</dbReference>
<dbReference type="GO" id="GO:0005524">
    <property type="term" value="F:ATP binding"/>
    <property type="evidence" value="ECO:0007669"/>
    <property type="project" value="UniProtKB-KW"/>
</dbReference>
<dbReference type="Pfam" id="PF17862">
    <property type="entry name" value="AAA_lid_3"/>
    <property type="match status" value="2"/>
</dbReference>
<evidence type="ECO:0000256" key="4">
    <source>
        <dbReference type="SAM" id="MobiDB-lite"/>
    </source>
</evidence>
<feature type="region of interest" description="Disordered" evidence="4">
    <location>
        <begin position="167"/>
        <end position="202"/>
    </location>
</feature>
<dbReference type="Gene3D" id="3.40.50.300">
    <property type="entry name" value="P-loop containing nucleotide triphosphate hydrolases"/>
    <property type="match status" value="2"/>
</dbReference>
<sequence length="977" mass="108677">MVSWKTRCTMSSKKKSLSGKESQYFMDPKLIPRVRQYLNNHSSLKSFSIGTMARELQTMYGDYARKKRIAFLKSVEKAYQIICDDDHSSDEGDDYTMQLEKKHLLNKSNYKYADDCIDIESDTTDKSFSSDNTDYVSFKDTNMMNNFMTKAYQGHSKKHVRDDKNASFMDVSPRPKTTALPQTTPLLKSSQPSPSSSSMSASYLQLQNGIPSSLTVNSPLGLHQRTPQQQQISPVLPPPPPSSSSFVGSSTPLVTTTPRTTLHSMPKSFKNHHSYSAESFHHMKGQKSLSAISNSGRIPHAKSVERKKKILVRTPEERGSVEKTPVDVSATTSRPKRIRSSESKYNEPEQKPTKSDDYGFEYSTVTFADVGGNEKCLMEICTILSHMKHPEIYRQLGITPPRGILLHGPPGCGKTLLANAIAGELEVPFLKLAATELVSGVSGESEQKMRQIFEKARTNAPCILFFDEIDVITPKRETASKDMERRIVAQLLTCLDDLNDVKKSPDNVLVIGATNRPDSLDPALRRAGRFDREISLGIPDKVARQRILQVLCKSLKLSDNFSYPQLAHITPGFVGADLSALSREAAMVAINRVFKDIQKRKKLKMDIEPTKMDQSINNSLKTNKELECSTEYGISSNPLWAVPAIPLMSEELLLALSWLREEPPLSPAELEGVFITMDDFMEAVKLVQPSAKREGFATIPDVTWDDIGALHNIREELKLAILAPVKYPERFKSLGLTRAPGILLAGPPGCGKTMLAKAISNESGINFISVKGPELLNMYVGESERAVRQVFQRARNSAPCVIFFDELDSLCPRRSESGEGGASARVVNQMLTEMDGLEERKQVFVMAATNRPDIIDPAILRPGRLDKTLYVSFPSESDRLDILRTITKEGTKPKLSDKSLLETIAKDTRCTGFSGADLSSLICEASVSAMKESIMNCPHEDSKNFPVLMVTNKHIETAFTKVKPSVSAKDRQTWLRL</sequence>
<dbReference type="Pfam" id="PF16725">
    <property type="entry name" value="Nucleolin_bd"/>
    <property type="match status" value="1"/>
</dbReference>
<keyword evidence="2" id="KW-0547">Nucleotide-binding</keyword>
<evidence type="ECO:0000256" key="1">
    <source>
        <dbReference type="ARBA" id="ARBA00006914"/>
    </source>
</evidence>
<keyword evidence="3" id="KW-0067">ATP-binding</keyword>
<evidence type="ECO:0000259" key="5">
    <source>
        <dbReference type="SMART" id="SM00382"/>
    </source>
</evidence>
<dbReference type="Pfam" id="PF00004">
    <property type="entry name" value="AAA"/>
    <property type="match status" value="2"/>
</dbReference>
<dbReference type="InterPro" id="IPR041569">
    <property type="entry name" value="AAA_lid_3"/>
</dbReference>
<organism evidence="6 7">
    <name type="scientific">Octopus sinensis</name>
    <name type="common">East Asian common octopus</name>
    <dbReference type="NCBI Taxonomy" id="2607531"/>
    <lineage>
        <taxon>Eukaryota</taxon>
        <taxon>Metazoa</taxon>
        <taxon>Spiralia</taxon>
        <taxon>Lophotrochozoa</taxon>
        <taxon>Mollusca</taxon>
        <taxon>Cephalopoda</taxon>
        <taxon>Coleoidea</taxon>
        <taxon>Octopodiformes</taxon>
        <taxon>Octopoda</taxon>
        <taxon>Incirrata</taxon>
        <taxon>Octopodidae</taxon>
        <taxon>Octopus</taxon>
    </lineage>
</organism>
<dbReference type="InterPro" id="IPR003593">
    <property type="entry name" value="AAA+_ATPase"/>
</dbReference>
<dbReference type="CDD" id="cd19530">
    <property type="entry name" value="RecA-like_NVL_r2-like"/>
    <property type="match status" value="1"/>
</dbReference>
<comment type="similarity">
    <text evidence="1">Belongs to the AAA ATPase family.</text>
</comment>
<evidence type="ECO:0000313" key="7">
    <source>
        <dbReference type="RefSeq" id="XP_029650936.2"/>
    </source>
</evidence>
<protein>
    <submittedName>
        <fullName evidence="7">Nuclear valosin-containing protein-like</fullName>
    </submittedName>
</protein>